<evidence type="ECO:0000313" key="2">
    <source>
        <dbReference type="RefSeq" id="XP_018814720.1"/>
    </source>
</evidence>
<dbReference type="GO" id="GO:0004523">
    <property type="term" value="F:RNA-DNA hybrid ribonuclease activity"/>
    <property type="evidence" value="ECO:0007669"/>
    <property type="project" value="InterPro"/>
</dbReference>
<dbReference type="Pfam" id="PF13456">
    <property type="entry name" value="RVT_3"/>
    <property type="match status" value="1"/>
</dbReference>
<dbReference type="InterPro" id="IPR002156">
    <property type="entry name" value="RNaseH_domain"/>
</dbReference>
<dbReference type="Gene3D" id="3.30.420.10">
    <property type="entry name" value="Ribonuclease H-like superfamily/Ribonuclease H"/>
    <property type="match status" value="1"/>
</dbReference>
<dbReference type="InterPro" id="IPR012337">
    <property type="entry name" value="RNaseH-like_sf"/>
</dbReference>
<accession>A0A2I4E5P7</accession>
<dbReference type="OrthoDB" id="895680at2759"/>
<dbReference type="GeneID" id="108986530"/>
<dbReference type="Proteomes" id="UP000235220">
    <property type="component" value="Chromosome 6"/>
</dbReference>
<dbReference type="GO" id="GO:0003676">
    <property type="term" value="F:nucleic acid binding"/>
    <property type="evidence" value="ECO:0007669"/>
    <property type="project" value="InterPro"/>
</dbReference>
<dbReference type="PANTHER" id="PTHR47723">
    <property type="entry name" value="OS05G0353850 PROTEIN"/>
    <property type="match status" value="1"/>
</dbReference>
<proteinExistence type="predicted"/>
<dbReference type="PANTHER" id="PTHR47723:SF19">
    <property type="entry name" value="POLYNUCLEOTIDYL TRANSFERASE, RIBONUCLEASE H-LIKE SUPERFAMILY PROTEIN"/>
    <property type="match status" value="1"/>
</dbReference>
<evidence type="ECO:0000313" key="1">
    <source>
        <dbReference type="Proteomes" id="UP000235220"/>
    </source>
</evidence>
<sequence>MSGELSSKSAWECIRVRVSILTWSGWIWNAALPKKYSVTMWKAIKFCLSVDARMRSLGIPLVSKCECCVRGSLEDQDHILATRMMATEIWRRASLHMGISFAPNRPWKEKMELWFRHANHVSQRSNLFGLVPVILTWSLWVWRCQARMEGKVKSVESLWLASKSAIAWVGLWLKAGSKTKAMSSCEVEKPSKGWLKLHVDVSCLGNSGLMGAVGVIRDDGGRMNLAFMEFLDHGTNNVVELMALLHGLRQCRNLGIQKVEVELDSLLIVNWLEKMRCGIWYLEDYWEEILGLLSSMQFVFRHIYREGNAGADFLARMASGRLSGFLPPW</sequence>
<dbReference type="InterPro" id="IPR053151">
    <property type="entry name" value="RNase_H-like"/>
</dbReference>
<dbReference type="RefSeq" id="XP_018814720.1">
    <property type="nucleotide sequence ID" value="XM_018959175.1"/>
</dbReference>
<dbReference type="PROSITE" id="PS50879">
    <property type="entry name" value="RNASE_H_1"/>
    <property type="match status" value="1"/>
</dbReference>
<dbReference type="KEGG" id="jre:108986530"/>
<name>A0A2I4E5P7_JUGRE</name>
<organism evidence="1 2">
    <name type="scientific">Juglans regia</name>
    <name type="common">English walnut</name>
    <dbReference type="NCBI Taxonomy" id="51240"/>
    <lineage>
        <taxon>Eukaryota</taxon>
        <taxon>Viridiplantae</taxon>
        <taxon>Streptophyta</taxon>
        <taxon>Embryophyta</taxon>
        <taxon>Tracheophyta</taxon>
        <taxon>Spermatophyta</taxon>
        <taxon>Magnoliopsida</taxon>
        <taxon>eudicotyledons</taxon>
        <taxon>Gunneridae</taxon>
        <taxon>Pentapetalae</taxon>
        <taxon>rosids</taxon>
        <taxon>fabids</taxon>
        <taxon>Fagales</taxon>
        <taxon>Juglandaceae</taxon>
        <taxon>Juglans</taxon>
    </lineage>
</organism>
<dbReference type="Pfam" id="PF13966">
    <property type="entry name" value="zf-RVT"/>
    <property type="match status" value="1"/>
</dbReference>
<reference evidence="2" key="1">
    <citation type="submission" date="2025-08" db="UniProtKB">
        <authorList>
            <consortium name="RefSeq"/>
        </authorList>
    </citation>
    <scope>IDENTIFICATION</scope>
    <source>
        <tissue evidence="2">Leaves</tissue>
    </source>
</reference>
<gene>
    <name evidence="2" type="primary">LOC108986530</name>
</gene>
<dbReference type="AlphaFoldDB" id="A0A2I4E5P7"/>
<protein>
    <submittedName>
        <fullName evidence="2">Uncharacterized protein LOC108986530</fullName>
    </submittedName>
</protein>
<dbReference type="InterPro" id="IPR026960">
    <property type="entry name" value="RVT-Znf"/>
</dbReference>
<dbReference type="InterPro" id="IPR036397">
    <property type="entry name" value="RNaseH_sf"/>
</dbReference>
<dbReference type="Gramene" id="Jr06_10940_p1">
    <property type="protein sequence ID" value="cds.Jr06_10940_p1"/>
    <property type="gene ID" value="Jr06_10940"/>
</dbReference>
<dbReference type="SUPFAM" id="SSF53098">
    <property type="entry name" value="Ribonuclease H-like"/>
    <property type="match status" value="1"/>
</dbReference>
<keyword evidence="1" id="KW-1185">Reference proteome</keyword>